<dbReference type="EMBL" id="NQVE01000215">
    <property type="protein sequence ID" value="RAL37318.1"/>
    <property type="molecule type" value="Genomic_DNA"/>
</dbReference>
<feature type="compositionally biased region" description="Pro residues" evidence="1">
    <location>
        <begin position="69"/>
        <end position="80"/>
    </location>
</feature>
<reference evidence="2 3" key="1">
    <citation type="submission" date="2018-06" db="EMBL/GenBank/DDBJ databases">
        <title>The Genome of Cuscuta australis (Dodder) Provides Insight into the Evolution of Plant Parasitism.</title>
        <authorList>
            <person name="Liu H."/>
        </authorList>
    </citation>
    <scope>NUCLEOTIDE SEQUENCE [LARGE SCALE GENOMIC DNA]</scope>
    <source>
        <strain evidence="3">cv. Yunnan</strain>
        <tissue evidence="2">Vines</tissue>
    </source>
</reference>
<dbReference type="Proteomes" id="UP000249390">
    <property type="component" value="Unassembled WGS sequence"/>
</dbReference>
<feature type="region of interest" description="Disordered" evidence="1">
    <location>
        <begin position="36"/>
        <end position="81"/>
    </location>
</feature>
<proteinExistence type="predicted"/>
<dbReference type="AlphaFoldDB" id="A0A328CY02"/>
<protein>
    <submittedName>
        <fullName evidence="2">Uncharacterized protein</fullName>
    </submittedName>
</protein>
<evidence type="ECO:0000256" key="1">
    <source>
        <dbReference type="SAM" id="MobiDB-lite"/>
    </source>
</evidence>
<keyword evidence="3" id="KW-1185">Reference proteome</keyword>
<organism evidence="2 3">
    <name type="scientific">Cuscuta australis</name>
    <dbReference type="NCBI Taxonomy" id="267555"/>
    <lineage>
        <taxon>Eukaryota</taxon>
        <taxon>Viridiplantae</taxon>
        <taxon>Streptophyta</taxon>
        <taxon>Embryophyta</taxon>
        <taxon>Tracheophyta</taxon>
        <taxon>Spermatophyta</taxon>
        <taxon>Magnoliopsida</taxon>
        <taxon>eudicotyledons</taxon>
        <taxon>Gunneridae</taxon>
        <taxon>Pentapetalae</taxon>
        <taxon>asterids</taxon>
        <taxon>lamiids</taxon>
        <taxon>Solanales</taxon>
        <taxon>Convolvulaceae</taxon>
        <taxon>Cuscuteae</taxon>
        <taxon>Cuscuta</taxon>
        <taxon>Cuscuta subgen. Grammica</taxon>
        <taxon>Cuscuta sect. Cleistogrammica</taxon>
    </lineage>
</organism>
<comment type="caution">
    <text evidence="2">The sequence shown here is derived from an EMBL/GenBank/DDBJ whole genome shotgun (WGS) entry which is preliminary data.</text>
</comment>
<evidence type="ECO:0000313" key="2">
    <source>
        <dbReference type="EMBL" id="RAL37318.1"/>
    </source>
</evidence>
<gene>
    <name evidence="2" type="ORF">DM860_000012</name>
</gene>
<accession>A0A328CY02</accession>
<sequence length="185" mass="20203">MSKMMNTPPGLDFSIWVFYDREQKLEFDRTAIIAAQLQQPAADRPPCRSTTPASRKPEPPRRSQSPPLRRSPPDPAPPTTVPNLRAAVVASITGIVLAVELQHRHAKRWTSPNAVISPSPESSAAVALSTAAILSVERNAAVSPSSVVRRRRLQRRQSLLIAVELALRHCRRRASPSPHPAAAPS</sequence>
<evidence type="ECO:0000313" key="3">
    <source>
        <dbReference type="Proteomes" id="UP000249390"/>
    </source>
</evidence>
<name>A0A328CY02_9ASTE</name>